<protein>
    <submittedName>
        <fullName evidence="1">Toxin HigB</fullName>
    </submittedName>
</protein>
<dbReference type="EMBL" id="UOEE01000061">
    <property type="protein sequence ID" value="VAV88299.1"/>
    <property type="molecule type" value="Genomic_DNA"/>
</dbReference>
<dbReference type="InterPro" id="IPR007711">
    <property type="entry name" value="HigB-1"/>
</dbReference>
<dbReference type="Gene3D" id="3.30.2310.20">
    <property type="entry name" value="RelE-like"/>
    <property type="match status" value="1"/>
</dbReference>
<dbReference type="Pfam" id="PF05015">
    <property type="entry name" value="HigB-like_toxin"/>
    <property type="match status" value="1"/>
</dbReference>
<dbReference type="InterPro" id="IPR035093">
    <property type="entry name" value="RelE/ParE_toxin_dom_sf"/>
</dbReference>
<sequence>MIRTVRDKRVQQLMDGVVPRRFPTHLARATEKKLKLLDMAERIEDLLVPPSNRLERLRGDRKGLWSIRINRQWRICFRWETDSAYDVEIIDYH</sequence>
<dbReference type="SUPFAM" id="SSF143011">
    <property type="entry name" value="RelE-like"/>
    <property type="match status" value="1"/>
</dbReference>
<evidence type="ECO:0000313" key="1">
    <source>
        <dbReference type="EMBL" id="VAV88299.1"/>
    </source>
</evidence>
<proteinExistence type="predicted"/>
<reference evidence="1" key="1">
    <citation type="submission" date="2018-06" db="EMBL/GenBank/DDBJ databases">
        <authorList>
            <person name="Zhirakovskaya E."/>
        </authorList>
    </citation>
    <scope>NUCLEOTIDE SEQUENCE</scope>
</reference>
<organism evidence="1">
    <name type="scientific">hydrothermal vent metagenome</name>
    <dbReference type="NCBI Taxonomy" id="652676"/>
    <lineage>
        <taxon>unclassified sequences</taxon>
        <taxon>metagenomes</taxon>
        <taxon>ecological metagenomes</taxon>
    </lineage>
</organism>
<dbReference type="PANTHER" id="PTHR40266:SF2">
    <property type="entry name" value="TOXIN HIGB-1"/>
    <property type="match status" value="1"/>
</dbReference>
<dbReference type="AlphaFoldDB" id="A0A3B0R7Y0"/>
<name>A0A3B0R7Y0_9ZZZZ</name>
<accession>A0A3B0R7Y0</accession>
<gene>
    <name evidence="1" type="ORF">MNBD_ALPHA06-440</name>
</gene>
<dbReference type="PANTHER" id="PTHR40266">
    <property type="entry name" value="TOXIN HIGB-1"/>
    <property type="match status" value="1"/>
</dbReference>